<evidence type="ECO:0000313" key="2">
    <source>
        <dbReference type="EMBL" id="KEQ58392.1"/>
    </source>
</evidence>
<dbReference type="EMBL" id="KL584856">
    <property type="protein sequence ID" value="KEQ58392.1"/>
    <property type="molecule type" value="Genomic_DNA"/>
</dbReference>
<dbReference type="STRING" id="1043003.A0A074VL65"/>
<dbReference type="HOGENOM" id="CLU_019655_2_0_1"/>
<reference evidence="2 3" key="1">
    <citation type="journal article" date="2014" name="BMC Genomics">
        <title>Genome sequencing of four Aureobasidium pullulans varieties: biotechnological potential, stress tolerance, and description of new species.</title>
        <authorList>
            <person name="Gostin Ar C."/>
            <person name="Ohm R.A."/>
            <person name="Kogej T."/>
            <person name="Sonjak S."/>
            <person name="Turk M."/>
            <person name="Zajc J."/>
            <person name="Zalar P."/>
            <person name="Grube M."/>
            <person name="Sun H."/>
            <person name="Han J."/>
            <person name="Sharma A."/>
            <person name="Chiniquy J."/>
            <person name="Ngan C.Y."/>
            <person name="Lipzen A."/>
            <person name="Barry K."/>
            <person name="Grigoriev I.V."/>
            <person name="Gunde-Cimerman N."/>
        </authorList>
    </citation>
    <scope>NUCLEOTIDE SEQUENCE [LARGE SCALE GENOMIC DNA]</scope>
    <source>
        <strain evidence="2 3">CBS 110374</strain>
    </source>
</reference>
<keyword evidence="1" id="KW-0812">Transmembrane</keyword>
<keyword evidence="1" id="KW-0472">Membrane</keyword>
<organism evidence="2 3">
    <name type="scientific">Aureobasidium melanogenum (strain CBS 110374)</name>
    <name type="common">Aureobasidium pullulans var. melanogenum</name>
    <dbReference type="NCBI Taxonomy" id="1043003"/>
    <lineage>
        <taxon>Eukaryota</taxon>
        <taxon>Fungi</taxon>
        <taxon>Dikarya</taxon>
        <taxon>Ascomycota</taxon>
        <taxon>Pezizomycotina</taxon>
        <taxon>Dothideomycetes</taxon>
        <taxon>Dothideomycetidae</taxon>
        <taxon>Dothideales</taxon>
        <taxon>Saccotheciaceae</taxon>
        <taxon>Aureobasidium</taxon>
    </lineage>
</organism>
<accession>A0A074VL65</accession>
<evidence type="ECO:0000313" key="3">
    <source>
        <dbReference type="Proteomes" id="UP000030672"/>
    </source>
</evidence>
<keyword evidence="1" id="KW-1133">Transmembrane helix</keyword>
<dbReference type="Proteomes" id="UP000030672">
    <property type="component" value="Unassembled WGS sequence"/>
</dbReference>
<name>A0A074VL65_AURM1</name>
<keyword evidence="3" id="KW-1185">Reference proteome</keyword>
<feature type="transmembrane region" description="Helical" evidence="1">
    <location>
        <begin position="12"/>
        <end position="33"/>
    </location>
</feature>
<feature type="transmembrane region" description="Helical" evidence="1">
    <location>
        <begin position="54"/>
        <end position="72"/>
    </location>
</feature>
<dbReference type="RefSeq" id="XP_040875415.1">
    <property type="nucleotide sequence ID" value="XM_041023590.1"/>
</dbReference>
<feature type="transmembrane region" description="Helical" evidence="1">
    <location>
        <begin position="152"/>
        <end position="173"/>
    </location>
</feature>
<feature type="transmembrane region" description="Helical" evidence="1">
    <location>
        <begin position="108"/>
        <end position="132"/>
    </location>
</feature>
<feature type="transmembrane region" description="Helical" evidence="1">
    <location>
        <begin position="486"/>
        <end position="509"/>
    </location>
</feature>
<sequence>MSRRYSDIALSALVITVPFLILSGVLLALVFNLRVVQEPSIFSQGQQNTLNEPGVYYVNISSTFLVFIASWSSSIVPMLATFMMTLASFPIANNVLKQSRLEKCTRSLTPYQFALALNFLSGGGYGAAWRWIKYLFMQREARERQAQALTQAPSFALLTLLLGLLVLLADTWLHVATKTVTFTQLQEPEDPPASHGFGLVEACTINNNSFADAISSPGHPCALNEAATSSMLVNGTHSLEVLNNVSSLATVPTITSEKDYVYLAVPPSAMLAKEDWRVGSFALQTQCRLASAECDMRGVNGASTPFHCSDAFHGDVTSNPQDFIWAFFTDGTMSDNDTSSGVENPSYFGMAALVNPNIGVRTVPGTVNPMHGGTAFVLLCNTTVLEVTYDSVNGTITNLQGVLSNASTVNVWQSAMAYTVVGIPNMKQAASLAAMGHSPQQFTEDMALSFSKTALAIGSQSVEERSPLAVQTRFSFLVARVPTAPLYALVGANMLVVFVTVALTIVALMTSTGDVKEVQSRLSIVGLVADRFEDKTARFVAKDLDELFRESQGKKTSRVGIDSAAEGGFGYKTWNEDR</sequence>
<gene>
    <name evidence="2" type="ORF">M437DRAFT_59500</name>
</gene>
<proteinExistence type="predicted"/>
<protein>
    <submittedName>
        <fullName evidence="2">Uncharacterized protein</fullName>
    </submittedName>
</protein>
<dbReference type="GeneID" id="63916963"/>
<evidence type="ECO:0000256" key="1">
    <source>
        <dbReference type="SAM" id="Phobius"/>
    </source>
</evidence>
<dbReference type="AlphaFoldDB" id="A0A074VL65"/>